<organism evidence="2">
    <name type="scientific">viral metagenome</name>
    <dbReference type="NCBI Taxonomy" id="1070528"/>
    <lineage>
        <taxon>unclassified sequences</taxon>
        <taxon>metagenomes</taxon>
        <taxon>organismal metagenomes</taxon>
    </lineage>
</organism>
<dbReference type="AlphaFoldDB" id="A0A6C0F2G1"/>
<sequence length="578" mass="66264">MRVNIISNYRPKTGLMQDVGILRGILAAVYGEDTKMNRVHHMMPECPEAEVNIFLEVVNPALFPFAGHNIWIPNPEWTYRSWTNYIPMFDEIWCKTHECLDIFKKYTEKARYIGWTSIDKVWDPVKHKKNYYKAIVPVGKNIFRNPKPILQAYFRILNNDPKIYAKLPSLNIVYDPEVIKFHVPEEIKSKVHLHDKVLGETEYDDLIRECGVCICLSACEGFGHAVNEALSVGCNLILSPIRPFKEDIVGEVQAGVYYGEQSAQIDQVECIGTMVDTSVFSIMDVLEEYVDTPLKSKQVSSKFLRELYEANHKKWLDGMKDYLSGLKVEPYSVNATLPKEDSLPDISIVTITKDRRIFMPLAKYSYMIQSYPESKLEWVIVDDGDDPIEDTLFGVPNVKYVKCDKMSVADKRNLGVQSAMYDIVCMMDDDDVYPNNSILQRVAMLLKEPKRECVFCTTIPSYDICKYSSFMNVPPITLPMSQRVSEASLGFTRKFWEERQFQSGTQIAEADTFIRGREQMCREISPQEVIVSLVHPLTTSSRRAPDMKEPNGCHYGFNEKLFALVSEIGEDLKAKQLA</sequence>
<feature type="domain" description="Glycosyltransferase 2-like" evidence="1">
    <location>
        <begin position="372"/>
        <end position="459"/>
    </location>
</feature>
<dbReference type="EMBL" id="MN739010">
    <property type="protein sequence ID" value="QHT34833.1"/>
    <property type="molecule type" value="Genomic_DNA"/>
</dbReference>
<dbReference type="SUPFAM" id="SSF53756">
    <property type="entry name" value="UDP-Glycosyltransferase/glycogen phosphorylase"/>
    <property type="match status" value="1"/>
</dbReference>
<reference evidence="2" key="1">
    <citation type="journal article" date="2020" name="Nature">
        <title>Giant virus diversity and host interactions through global metagenomics.</title>
        <authorList>
            <person name="Schulz F."/>
            <person name="Roux S."/>
            <person name="Paez-Espino D."/>
            <person name="Jungbluth S."/>
            <person name="Walsh D.A."/>
            <person name="Denef V.J."/>
            <person name="McMahon K.D."/>
            <person name="Konstantinidis K.T."/>
            <person name="Eloe-Fadrosh E.A."/>
            <person name="Kyrpides N.C."/>
            <person name="Woyke T."/>
        </authorList>
    </citation>
    <scope>NUCLEOTIDE SEQUENCE</scope>
    <source>
        <strain evidence="2">GVMAG-M-3300009164-40</strain>
    </source>
</reference>
<dbReference type="CDD" id="cd00761">
    <property type="entry name" value="Glyco_tranf_GTA_type"/>
    <property type="match status" value="1"/>
</dbReference>
<dbReference type="SUPFAM" id="SSF53448">
    <property type="entry name" value="Nucleotide-diphospho-sugar transferases"/>
    <property type="match status" value="1"/>
</dbReference>
<evidence type="ECO:0000313" key="2">
    <source>
        <dbReference type="EMBL" id="QHT34833.1"/>
    </source>
</evidence>
<dbReference type="Gene3D" id="3.90.550.10">
    <property type="entry name" value="Spore Coat Polysaccharide Biosynthesis Protein SpsA, Chain A"/>
    <property type="match status" value="1"/>
</dbReference>
<protein>
    <recommendedName>
        <fullName evidence="1">Glycosyltransferase 2-like domain-containing protein</fullName>
    </recommendedName>
</protein>
<evidence type="ECO:0000259" key="1">
    <source>
        <dbReference type="Pfam" id="PF00535"/>
    </source>
</evidence>
<accession>A0A6C0F2G1</accession>
<dbReference type="InterPro" id="IPR001173">
    <property type="entry name" value="Glyco_trans_2-like"/>
</dbReference>
<proteinExistence type="predicted"/>
<dbReference type="InterPro" id="IPR029044">
    <property type="entry name" value="Nucleotide-diphossugar_trans"/>
</dbReference>
<dbReference type="Pfam" id="PF00535">
    <property type="entry name" value="Glycos_transf_2"/>
    <property type="match status" value="1"/>
</dbReference>
<dbReference type="Gene3D" id="3.40.50.2000">
    <property type="entry name" value="Glycogen Phosphorylase B"/>
    <property type="match status" value="1"/>
</dbReference>
<name>A0A6C0F2G1_9ZZZZ</name>